<dbReference type="InterPro" id="IPR016181">
    <property type="entry name" value="Acyl_CoA_acyltransferase"/>
</dbReference>
<dbReference type="CDD" id="cd04301">
    <property type="entry name" value="NAT_SF"/>
    <property type="match status" value="1"/>
</dbReference>
<reference evidence="4 5" key="1">
    <citation type="submission" date="2019-01" db="EMBL/GenBank/DDBJ databases">
        <authorList>
            <person name="Chen W.-M."/>
        </authorList>
    </citation>
    <scope>NUCLEOTIDE SEQUENCE [LARGE SCALE GENOMIC DNA]</scope>
    <source>
        <strain evidence="4 5">CCP-18</strain>
    </source>
</reference>
<keyword evidence="5" id="KW-1185">Reference proteome</keyword>
<evidence type="ECO:0000313" key="4">
    <source>
        <dbReference type="EMBL" id="RVT84892.1"/>
    </source>
</evidence>
<protein>
    <submittedName>
        <fullName evidence="4">N-acetyltransferase</fullName>
    </submittedName>
</protein>
<dbReference type="PROSITE" id="PS51186">
    <property type="entry name" value="GNAT"/>
    <property type="match status" value="1"/>
</dbReference>
<dbReference type="Gene3D" id="3.40.630.30">
    <property type="match status" value="1"/>
</dbReference>
<keyword evidence="2" id="KW-0012">Acyltransferase</keyword>
<dbReference type="EMBL" id="SACM01000003">
    <property type="protein sequence ID" value="RVT84892.1"/>
    <property type="molecule type" value="Genomic_DNA"/>
</dbReference>
<gene>
    <name evidence="4" type="ORF">EOD73_12270</name>
</gene>
<dbReference type="PANTHER" id="PTHR43877">
    <property type="entry name" value="AMINOALKYLPHOSPHONATE N-ACETYLTRANSFERASE-RELATED-RELATED"/>
    <property type="match status" value="1"/>
</dbReference>
<dbReference type="AlphaFoldDB" id="A0A437LHM6"/>
<name>A0A437LHM6_9BURK</name>
<evidence type="ECO:0000259" key="3">
    <source>
        <dbReference type="PROSITE" id="PS51186"/>
    </source>
</evidence>
<comment type="caution">
    <text evidence="4">The sequence shown here is derived from an EMBL/GenBank/DDBJ whole genome shotgun (WGS) entry which is preliminary data.</text>
</comment>
<dbReference type="GO" id="GO:0016747">
    <property type="term" value="F:acyltransferase activity, transferring groups other than amino-acyl groups"/>
    <property type="evidence" value="ECO:0007669"/>
    <property type="project" value="InterPro"/>
</dbReference>
<dbReference type="Proteomes" id="UP000288587">
    <property type="component" value="Unassembled WGS sequence"/>
</dbReference>
<dbReference type="InterPro" id="IPR000182">
    <property type="entry name" value="GNAT_dom"/>
</dbReference>
<proteinExistence type="predicted"/>
<sequence length="165" mass="18222">MAAVTIVPIRLEHAESFHACLDAVARESLMLGQHQAPPFAQVHAFVAGNVEAGHPQFVAWDGERVLGWCDALPQWADGLRHRGQLGMGVLAAARRQGLGERLLRATLDAARRQGRLVRIDLEVRADNGPALRLYERLGFAIEGRRPMGLCHRGVYFETLEMGLIL</sequence>
<feature type="domain" description="N-acetyltransferase" evidence="3">
    <location>
        <begin position="4"/>
        <end position="165"/>
    </location>
</feature>
<evidence type="ECO:0000256" key="2">
    <source>
        <dbReference type="ARBA" id="ARBA00023315"/>
    </source>
</evidence>
<evidence type="ECO:0000256" key="1">
    <source>
        <dbReference type="ARBA" id="ARBA00022679"/>
    </source>
</evidence>
<accession>A0A437LHM6</accession>
<dbReference type="InterPro" id="IPR050832">
    <property type="entry name" value="Bact_Acetyltransf"/>
</dbReference>
<evidence type="ECO:0000313" key="5">
    <source>
        <dbReference type="Proteomes" id="UP000288587"/>
    </source>
</evidence>
<dbReference type="OrthoDB" id="336415at2"/>
<keyword evidence="1 4" id="KW-0808">Transferase</keyword>
<dbReference type="Pfam" id="PF00583">
    <property type="entry name" value="Acetyltransf_1"/>
    <property type="match status" value="1"/>
</dbReference>
<dbReference type="RefSeq" id="WP_127683294.1">
    <property type="nucleotide sequence ID" value="NZ_SACM01000003.1"/>
</dbReference>
<organism evidence="4 5">
    <name type="scientific">Inhella crocodyli</name>
    <dbReference type="NCBI Taxonomy" id="2499851"/>
    <lineage>
        <taxon>Bacteria</taxon>
        <taxon>Pseudomonadati</taxon>
        <taxon>Pseudomonadota</taxon>
        <taxon>Betaproteobacteria</taxon>
        <taxon>Burkholderiales</taxon>
        <taxon>Sphaerotilaceae</taxon>
        <taxon>Inhella</taxon>
    </lineage>
</organism>
<dbReference type="SUPFAM" id="SSF55729">
    <property type="entry name" value="Acyl-CoA N-acyltransferases (Nat)"/>
    <property type="match status" value="1"/>
</dbReference>